<dbReference type="Proteomes" id="UP000030765">
    <property type="component" value="Unassembled WGS sequence"/>
</dbReference>
<gene>
    <name evidence="1" type="ORF">ZHAS_00013240</name>
</gene>
<name>A0A084W502_ANOSI</name>
<dbReference type="VEuPathDB" id="VectorBase:ASIC013240"/>
<sequence length="81" mass="8311">MYLAAGLLNIMDITLQHEYLQEYYQSAAGLANFSGTLPYGLGGLPPNGSGLQGAVDKNGSEVTIAAPGTVRVSSKAGVTSH</sequence>
<protein>
    <submittedName>
        <fullName evidence="1">AGAP001532-PA-like protein</fullName>
    </submittedName>
</protein>
<dbReference type="AlphaFoldDB" id="A0A084W502"/>
<reference evidence="2" key="2">
    <citation type="submission" date="2020-05" db="UniProtKB">
        <authorList>
            <consortium name="EnsemblMetazoa"/>
        </authorList>
    </citation>
    <scope>IDENTIFICATION</scope>
</reference>
<accession>A0A084W502</accession>
<dbReference type="EMBL" id="ATLV01020439">
    <property type="status" value="NOT_ANNOTATED_CDS"/>
    <property type="molecule type" value="Genomic_DNA"/>
</dbReference>
<dbReference type="EMBL" id="KE525302">
    <property type="protein sequence ID" value="KFB45296.1"/>
    <property type="molecule type" value="Genomic_DNA"/>
</dbReference>
<evidence type="ECO:0000313" key="2">
    <source>
        <dbReference type="EnsemblMetazoa" id="ASIC013240-PA"/>
    </source>
</evidence>
<dbReference type="EnsemblMetazoa" id="ASIC013240-RA">
    <property type="protein sequence ID" value="ASIC013240-PA"/>
    <property type="gene ID" value="ASIC013240"/>
</dbReference>
<dbReference type="OrthoDB" id="6435638at2759"/>
<proteinExistence type="predicted"/>
<organism evidence="1">
    <name type="scientific">Anopheles sinensis</name>
    <name type="common">Mosquito</name>
    <dbReference type="NCBI Taxonomy" id="74873"/>
    <lineage>
        <taxon>Eukaryota</taxon>
        <taxon>Metazoa</taxon>
        <taxon>Ecdysozoa</taxon>
        <taxon>Arthropoda</taxon>
        <taxon>Hexapoda</taxon>
        <taxon>Insecta</taxon>
        <taxon>Pterygota</taxon>
        <taxon>Neoptera</taxon>
        <taxon>Endopterygota</taxon>
        <taxon>Diptera</taxon>
        <taxon>Nematocera</taxon>
        <taxon>Culicoidea</taxon>
        <taxon>Culicidae</taxon>
        <taxon>Anophelinae</taxon>
        <taxon>Anopheles</taxon>
    </lineage>
</organism>
<keyword evidence="3" id="KW-1185">Reference proteome</keyword>
<evidence type="ECO:0000313" key="3">
    <source>
        <dbReference type="Proteomes" id="UP000030765"/>
    </source>
</evidence>
<reference evidence="1 3" key="1">
    <citation type="journal article" date="2014" name="BMC Genomics">
        <title>Genome sequence of Anopheles sinensis provides insight into genetics basis of mosquito competence for malaria parasites.</title>
        <authorList>
            <person name="Zhou D."/>
            <person name="Zhang D."/>
            <person name="Ding G."/>
            <person name="Shi L."/>
            <person name="Hou Q."/>
            <person name="Ye Y."/>
            <person name="Xu Y."/>
            <person name="Zhou H."/>
            <person name="Xiong C."/>
            <person name="Li S."/>
            <person name="Yu J."/>
            <person name="Hong S."/>
            <person name="Yu X."/>
            <person name="Zou P."/>
            <person name="Chen C."/>
            <person name="Chang X."/>
            <person name="Wang W."/>
            <person name="Lv Y."/>
            <person name="Sun Y."/>
            <person name="Ma L."/>
            <person name="Shen B."/>
            <person name="Zhu C."/>
        </authorList>
    </citation>
    <scope>NUCLEOTIDE SEQUENCE [LARGE SCALE GENOMIC DNA]</scope>
</reference>
<evidence type="ECO:0000313" key="1">
    <source>
        <dbReference type="EMBL" id="KFB45296.1"/>
    </source>
</evidence>